<dbReference type="InterPro" id="IPR036653">
    <property type="entry name" value="CinA-like_C"/>
</dbReference>
<dbReference type="Proteomes" id="UP000663791">
    <property type="component" value="Unassembled WGS sequence"/>
</dbReference>
<dbReference type="Gene3D" id="3.90.950.20">
    <property type="entry name" value="CinA-like"/>
    <property type="match status" value="1"/>
</dbReference>
<protein>
    <submittedName>
        <fullName evidence="2">CinA family protein</fullName>
    </submittedName>
</protein>
<organism evidence="2 3">
    <name type="scientific">Nocardioides faecalis</name>
    <dbReference type="NCBI Taxonomy" id="2803858"/>
    <lineage>
        <taxon>Bacteria</taxon>
        <taxon>Bacillati</taxon>
        <taxon>Actinomycetota</taxon>
        <taxon>Actinomycetes</taxon>
        <taxon>Propionibacteriales</taxon>
        <taxon>Nocardioidaceae</taxon>
        <taxon>Nocardioides</taxon>
    </lineage>
</organism>
<proteinExistence type="predicted"/>
<comment type="caution">
    <text evidence="2">The sequence shown here is derived from an EMBL/GenBank/DDBJ whole genome shotgun (WGS) entry which is preliminary data.</text>
</comment>
<reference evidence="2" key="1">
    <citation type="submission" date="2021-01" db="EMBL/GenBank/DDBJ databases">
        <title>Novel species in genus Nocardioides.</title>
        <authorList>
            <person name="Zhang G."/>
        </authorList>
    </citation>
    <scope>NUCLEOTIDE SEQUENCE</scope>
    <source>
        <strain evidence="2">Zg-536</strain>
    </source>
</reference>
<name>A0A938Y6F3_9ACTN</name>
<evidence type="ECO:0000259" key="1">
    <source>
        <dbReference type="Pfam" id="PF02464"/>
    </source>
</evidence>
<sequence length="160" mass="16229">MVDLLTDLDATVGTAESLTGGRLAAALTQAPGSSAVFAGGVVSYHTRVKVEVLGVAEETTETDGVVSESCARQMADGVRRVLGTTYGISTTGVAGPDTQEGKAVGTVFVGAAGPEGTKVEELALDGDRDEIQRASVEAALSALQEMISSAGRSPEDSTLR</sequence>
<dbReference type="InterPro" id="IPR008136">
    <property type="entry name" value="CinA_C"/>
</dbReference>
<dbReference type="AlphaFoldDB" id="A0A938Y6F3"/>
<dbReference type="Pfam" id="PF02464">
    <property type="entry name" value="CinA"/>
    <property type="match status" value="1"/>
</dbReference>
<dbReference type="NCBIfam" id="TIGR00199">
    <property type="entry name" value="PncC_domain"/>
    <property type="match status" value="1"/>
</dbReference>
<evidence type="ECO:0000313" key="2">
    <source>
        <dbReference type="EMBL" id="MBM9460079.1"/>
    </source>
</evidence>
<gene>
    <name evidence="2" type="ORF">JK386_09200</name>
</gene>
<dbReference type="EMBL" id="JAERTX010000007">
    <property type="protein sequence ID" value="MBM9460079.1"/>
    <property type="molecule type" value="Genomic_DNA"/>
</dbReference>
<feature type="domain" description="CinA C-terminal" evidence="1">
    <location>
        <begin position="2"/>
        <end position="146"/>
    </location>
</feature>
<evidence type="ECO:0000313" key="3">
    <source>
        <dbReference type="Proteomes" id="UP000663791"/>
    </source>
</evidence>
<dbReference type="SUPFAM" id="SSF142433">
    <property type="entry name" value="CinA-like"/>
    <property type="match status" value="1"/>
</dbReference>
<accession>A0A938Y6F3</accession>
<keyword evidence="3" id="KW-1185">Reference proteome</keyword>